<feature type="domain" description="SecDF P1 head subdomain" evidence="2">
    <location>
        <begin position="37"/>
        <end position="131"/>
    </location>
</feature>
<dbReference type="KEGG" id="luo:HHL09_11490"/>
<name>A0A858RJJ8_9BACT</name>
<reference evidence="3 4" key="1">
    <citation type="submission" date="2020-04" db="EMBL/GenBank/DDBJ databases">
        <title>Luteolibacter sp. G-1-1-1 isolated from soil.</title>
        <authorList>
            <person name="Dahal R.H."/>
        </authorList>
    </citation>
    <scope>NUCLEOTIDE SEQUENCE [LARGE SCALE GENOMIC DNA]</scope>
    <source>
        <strain evidence="3 4">G-1-1-1</strain>
    </source>
</reference>
<dbReference type="Proteomes" id="UP000501812">
    <property type="component" value="Chromosome"/>
</dbReference>
<dbReference type="EMBL" id="CP051774">
    <property type="protein sequence ID" value="QJE96380.1"/>
    <property type="molecule type" value="Genomic_DNA"/>
</dbReference>
<evidence type="ECO:0000313" key="3">
    <source>
        <dbReference type="EMBL" id="QJE96380.1"/>
    </source>
</evidence>
<evidence type="ECO:0000313" key="4">
    <source>
        <dbReference type="Proteomes" id="UP000501812"/>
    </source>
</evidence>
<dbReference type="InterPro" id="IPR054384">
    <property type="entry name" value="SecDF_P1_head"/>
</dbReference>
<evidence type="ECO:0000256" key="1">
    <source>
        <dbReference type="SAM" id="SignalP"/>
    </source>
</evidence>
<feature type="signal peptide" evidence="1">
    <location>
        <begin position="1"/>
        <end position="17"/>
    </location>
</feature>
<gene>
    <name evidence="3" type="ORF">HHL09_11490</name>
</gene>
<keyword evidence="1" id="KW-0732">Signal</keyword>
<dbReference type="Gene3D" id="3.30.1360.200">
    <property type="match status" value="1"/>
</dbReference>
<dbReference type="RefSeq" id="WP_169454781.1">
    <property type="nucleotide sequence ID" value="NZ_CP051774.1"/>
</dbReference>
<dbReference type="Pfam" id="PF22599">
    <property type="entry name" value="SecDF_P1_head"/>
    <property type="match status" value="1"/>
</dbReference>
<evidence type="ECO:0000259" key="2">
    <source>
        <dbReference type="Pfam" id="PF22599"/>
    </source>
</evidence>
<organism evidence="3 4">
    <name type="scientific">Luteolibacter luteus</name>
    <dbReference type="NCBI Taxonomy" id="2728835"/>
    <lineage>
        <taxon>Bacteria</taxon>
        <taxon>Pseudomonadati</taxon>
        <taxon>Verrucomicrobiota</taxon>
        <taxon>Verrucomicrobiia</taxon>
        <taxon>Verrucomicrobiales</taxon>
        <taxon>Verrucomicrobiaceae</taxon>
        <taxon>Luteolibacter</taxon>
    </lineage>
</organism>
<accession>A0A858RJJ8</accession>
<sequence>MKTLATMFLLLPFLANAEYFELREVVDPAKAVKTVTMPRSGEELGLSKEMIVSQAHIETAKIVEEDPDHPGIEITLNEEGAKRLAEATKNLVPDHSRIVILIDGKPLTAPILRSVPLGKRFRISCKDREETEQITRELLKKK</sequence>
<protein>
    <recommendedName>
        <fullName evidence="2">SecDF P1 head subdomain domain-containing protein</fullName>
    </recommendedName>
</protein>
<dbReference type="AlphaFoldDB" id="A0A858RJJ8"/>
<feature type="chain" id="PRO_5032523411" description="SecDF P1 head subdomain domain-containing protein" evidence="1">
    <location>
        <begin position="18"/>
        <end position="142"/>
    </location>
</feature>
<proteinExistence type="predicted"/>
<keyword evidence="4" id="KW-1185">Reference proteome</keyword>